<comment type="function">
    <text evidence="5">Methylates the class 1 translation termination release factors RF1/PrfA and RF2/PrfB on the glutamine residue of the universally conserved GGQ motif.</text>
</comment>
<feature type="binding site" evidence="5">
    <location>
        <position position="193"/>
    </location>
    <ligand>
        <name>S-adenosyl-L-methionine</name>
        <dbReference type="ChEBI" id="CHEBI:59789"/>
    </ligand>
</feature>
<gene>
    <name evidence="5" type="primary">prmC</name>
    <name evidence="8" type="ORF">J2S13_000555</name>
</gene>
<organism evidence="8 9">
    <name type="scientific">Oikeobacillus pervagus</name>
    <dbReference type="NCBI Taxonomy" id="1325931"/>
    <lineage>
        <taxon>Bacteria</taxon>
        <taxon>Bacillati</taxon>
        <taxon>Bacillota</taxon>
        <taxon>Bacilli</taxon>
        <taxon>Bacillales</taxon>
        <taxon>Bacillaceae</taxon>
        <taxon>Oikeobacillus</taxon>
    </lineage>
</organism>
<dbReference type="InterPro" id="IPR040758">
    <property type="entry name" value="PrmC_N"/>
</dbReference>
<comment type="caution">
    <text evidence="8">The sequence shown here is derived from an EMBL/GenBank/DDBJ whole genome shotgun (WGS) entry which is preliminary data.</text>
</comment>
<dbReference type="Pfam" id="PF17827">
    <property type="entry name" value="PrmC_N"/>
    <property type="match status" value="1"/>
</dbReference>
<dbReference type="Gene3D" id="1.10.8.10">
    <property type="entry name" value="DNA helicase RuvA subunit, C-terminal domain"/>
    <property type="match status" value="1"/>
</dbReference>
<dbReference type="Gene3D" id="3.40.50.150">
    <property type="entry name" value="Vaccinia Virus protein VP39"/>
    <property type="match status" value="1"/>
</dbReference>
<feature type="domain" description="Release factor glutamine methyltransferase N-terminal" evidence="7">
    <location>
        <begin position="9"/>
        <end position="77"/>
    </location>
</feature>
<dbReference type="Proteomes" id="UP001237207">
    <property type="component" value="Unassembled WGS sequence"/>
</dbReference>
<feature type="domain" description="Methyltransferase small" evidence="6">
    <location>
        <begin position="112"/>
        <end position="197"/>
    </location>
</feature>
<accession>A0AAJ1SX12</accession>
<evidence type="ECO:0000256" key="3">
    <source>
        <dbReference type="ARBA" id="ARBA00022691"/>
    </source>
</evidence>
<keyword evidence="3 5" id="KW-0949">S-adenosyl-L-methionine</keyword>
<keyword evidence="2 5" id="KW-0808">Transferase</keyword>
<dbReference type="RefSeq" id="WP_307256147.1">
    <property type="nucleotide sequence ID" value="NZ_JAUSUC010000004.1"/>
</dbReference>
<dbReference type="SUPFAM" id="SSF53335">
    <property type="entry name" value="S-adenosyl-L-methionine-dependent methyltransferases"/>
    <property type="match status" value="1"/>
</dbReference>
<dbReference type="PANTHER" id="PTHR18895:SF74">
    <property type="entry name" value="MTRF1L RELEASE FACTOR GLUTAMINE METHYLTRANSFERASE"/>
    <property type="match status" value="1"/>
</dbReference>
<protein>
    <recommendedName>
        <fullName evidence="5">Release factor glutamine methyltransferase</fullName>
        <shortName evidence="5">RF MTase</shortName>
        <ecNumber evidence="5">2.1.1.297</ecNumber>
    </recommendedName>
    <alternativeName>
        <fullName evidence="5">N5-glutamine methyltransferase PrmC</fullName>
    </alternativeName>
    <alternativeName>
        <fullName evidence="5">Protein-(glutamine-N5) MTase PrmC</fullName>
    </alternativeName>
    <alternativeName>
        <fullName evidence="5">Protein-glutamine N-methyltransferase PrmC</fullName>
    </alternativeName>
</protein>
<evidence type="ECO:0000259" key="7">
    <source>
        <dbReference type="Pfam" id="PF17827"/>
    </source>
</evidence>
<dbReference type="GO" id="GO:0032259">
    <property type="term" value="P:methylation"/>
    <property type="evidence" value="ECO:0007669"/>
    <property type="project" value="UniProtKB-KW"/>
</dbReference>
<evidence type="ECO:0000259" key="6">
    <source>
        <dbReference type="Pfam" id="PF05175"/>
    </source>
</evidence>
<evidence type="ECO:0000313" key="8">
    <source>
        <dbReference type="EMBL" id="MDQ0214159.1"/>
    </source>
</evidence>
<dbReference type="EC" id="2.1.1.297" evidence="5"/>
<dbReference type="Pfam" id="PF05175">
    <property type="entry name" value="MTS"/>
    <property type="match status" value="1"/>
</dbReference>
<dbReference type="NCBIfam" id="TIGR03534">
    <property type="entry name" value="RF_mod_PrmC"/>
    <property type="match status" value="1"/>
</dbReference>
<sequence length="290" mass="32795">MSTPFKVYEALKWASSFLSEHKRDANAGELLLKHVLNNSRAELYANIRNELTKDEQERFQELVKQHAKGVPVQYLIGSEEFYGRTFLVNQDVLIPRPETEELVWNALKKIQNHFPNDQKLRMADIGTGSGAIAITMKLERPDLNVTAVDISESALKVAIENGKRLHADIDWIRGNLLQPLMDQSESFDIILSNPPYIPLKDKEQLSDVVKEYEPELALFAGEDGLDMYRSFCQQLPKVLKNRAIVGFEVGAGQGEMVASLLRKAFSDGKAEVVFDINGKDRMVFLTIDED</sequence>
<keyword evidence="1 5" id="KW-0489">Methyltransferase</keyword>
<evidence type="ECO:0000256" key="2">
    <source>
        <dbReference type="ARBA" id="ARBA00022679"/>
    </source>
</evidence>
<dbReference type="HAMAP" id="MF_02126">
    <property type="entry name" value="RF_methyltr_PrmC"/>
    <property type="match status" value="1"/>
</dbReference>
<comment type="caution">
    <text evidence="5">Lacks conserved residue(s) required for the propagation of feature annotation.</text>
</comment>
<reference evidence="8" key="1">
    <citation type="submission" date="2023-07" db="EMBL/GenBank/DDBJ databases">
        <title>Genomic Encyclopedia of Type Strains, Phase IV (KMG-IV): sequencing the most valuable type-strain genomes for metagenomic binning, comparative biology and taxonomic classification.</title>
        <authorList>
            <person name="Goeker M."/>
        </authorList>
    </citation>
    <scope>NUCLEOTIDE SEQUENCE</scope>
    <source>
        <strain evidence="8">DSM 23947</strain>
    </source>
</reference>
<dbReference type="GO" id="GO:0003676">
    <property type="term" value="F:nucleic acid binding"/>
    <property type="evidence" value="ECO:0007669"/>
    <property type="project" value="InterPro"/>
</dbReference>
<dbReference type="InterPro" id="IPR007848">
    <property type="entry name" value="Small_mtfrase_dom"/>
</dbReference>
<dbReference type="InterPro" id="IPR004556">
    <property type="entry name" value="HemK-like"/>
</dbReference>
<feature type="binding site" evidence="5">
    <location>
        <position position="149"/>
    </location>
    <ligand>
        <name>S-adenosyl-L-methionine</name>
        <dbReference type="ChEBI" id="CHEBI:59789"/>
    </ligand>
</feature>
<evidence type="ECO:0000313" key="9">
    <source>
        <dbReference type="Proteomes" id="UP001237207"/>
    </source>
</evidence>
<comment type="catalytic activity">
    <reaction evidence="4 5">
        <text>L-glutaminyl-[peptide chain release factor] + S-adenosyl-L-methionine = N(5)-methyl-L-glutaminyl-[peptide chain release factor] + S-adenosyl-L-homocysteine + H(+)</text>
        <dbReference type="Rhea" id="RHEA:42896"/>
        <dbReference type="Rhea" id="RHEA-COMP:10271"/>
        <dbReference type="Rhea" id="RHEA-COMP:10272"/>
        <dbReference type="ChEBI" id="CHEBI:15378"/>
        <dbReference type="ChEBI" id="CHEBI:30011"/>
        <dbReference type="ChEBI" id="CHEBI:57856"/>
        <dbReference type="ChEBI" id="CHEBI:59789"/>
        <dbReference type="ChEBI" id="CHEBI:61891"/>
        <dbReference type="EC" id="2.1.1.297"/>
    </reaction>
</comment>
<dbReference type="EMBL" id="JAUSUC010000004">
    <property type="protein sequence ID" value="MDQ0214159.1"/>
    <property type="molecule type" value="Genomic_DNA"/>
</dbReference>
<evidence type="ECO:0000256" key="5">
    <source>
        <dbReference type="HAMAP-Rule" id="MF_02126"/>
    </source>
</evidence>
<dbReference type="PROSITE" id="PS00092">
    <property type="entry name" value="N6_MTASE"/>
    <property type="match status" value="1"/>
</dbReference>
<feature type="binding site" evidence="5">
    <location>
        <begin position="126"/>
        <end position="130"/>
    </location>
    <ligand>
        <name>S-adenosyl-L-methionine</name>
        <dbReference type="ChEBI" id="CHEBI:59789"/>
    </ligand>
</feature>
<dbReference type="AlphaFoldDB" id="A0AAJ1SX12"/>
<proteinExistence type="inferred from homology"/>
<keyword evidence="9" id="KW-1185">Reference proteome</keyword>
<dbReference type="NCBIfam" id="TIGR00536">
    <property type="entry name" value="hemK_fam"/>
    <property type="match status" value="1"/>
</dbReference>
<dbReference type="InterPro" id="IPR002052">
    <property type="entry name" value="DNA_methylase_N6_adenine_CS"/>
</dbReference>
<evidence type="ECO:0000256" key="1">
    <source>
        <dbReference type="ARBA" id="ARBA00022603"/>
    </source>
</evidence>
<dbReference type="InterPro" id="IPR050320">
    <property type="entry name" value="N5-glutamine_MTase"/>
</dbReference>
<dbReference type="InterPro" id="IPR029063">
    <property type="entry name" value="SAM-dependent_MTases_sf"/>
</dbReference>
<name>A0AAJ1SX12_9BACI</name>
<dbReference type="InterPro" id="IPR019874">
    <property type="entry name" value="RF_methyltr_PrmC"/>
</dbReference>
<evidence type="ECO:0000256" key="4">
    <source>
        <dbReference type="ARBA" id="ARBA00048391"/>
    </source>
</evidence>
<comment type="similarity">
    <text evidence="5">Belongs to the protein N5-glutamine methyltransferase family. PrmC subfamily.</text>
</comment>
<feature type="binding site" evidence="5">
    <location>
        <begin position="193"/>
        <end position="196"/>
    </location>
    <ligand>
        <name>substrate</name>
    </ligand>
</feature>
<dbReference type="CDD" id="cd02440">
    <property type="entry name" value="AdoMet_MTases"/>
    <property type="match status" value="1"/>
</dbReference>
<dbReference type="GO" id="GO:0102559">
    <property type="term" value="F:peptide chain release factor N(5)-glutamine methyltransferase activity"/>
    <property type="evidence" value="ECO:0007669"/>
    <property type="project" value="UniProtKB-EC"/>
</dbReference>
<dbReference type="PANTHER" id="PTHR18895">
    <property type="entry name" value="HEMK METHYLTRANSFERASE"/>
    <property type="match status" value="1"/>
</dbReference>